<dbReference type="EMBL" id="JANBQF010000117">
    <property type="protein sequence ID" value="KAJ2005135.1"/>
    <property type="molecule type" value="Genomic_DNA"/>
</dbReference>
<dbReference type="Proteomes" id="UP001150907">
    <property type="component" value="Unassembled WGS sequence"/>
</dbReference>
<comment type="similarity">
    <text evidence="2">Belongs to the mago nashi family.</text>
</comment>
<evidence type="ECO:0000313" key="4">
    <source>
        <dbReference type="EMBL" id="KAJ2005135.1"/>
    </source>
</evidence>
<dbReference type="PANTHER" id="PTHR12638">
    <property type="entry name" value="PROTEIN MAGO NASHI HOMOLOG"/>
    <property type="match status" value="1"/>
</dbReference>
<protein>
    <recommendedName>
        <fullName evidence="6">Mago nashi protein</fullName>
    </recommendedName>
</protein>
<keyword evidence="5" id="KW-1185">Reference proteome</keyword>
<dbReference type="SUPFAM" id="SSF89817">
    <property type="entry name" value="Mago nashi protein"/>
    <property type="match status" value="1"/>
</dbReference>
<comment type="subcellular location">
    <subcellularLocation>
        <location evidence="1">Nucleus</location>
    </subcellularLocation>
</comment>
<dbReference type="InterPro" id="IPR004023">
    <property type="entry name" value="Mago_nashi"/>
</dbReference>
<dbReference type="Pfam" id="PF02792">
    <property type="entry name" value="Mago_nashi"/>
    <property type="match status" value="1"/>
</dbReference>
<sequence>MADADDFYMYFYSGHRGRFGHEFFRFEIDKGGRLKYANDSKYRRDSLIEKSMRLSPTMLNEVKRIVEDSEIMKESDEKWPRRSEEKGSIQLEITMGGRSASFDTEKIASLSDIAGTEDPEGLRVLYYLIQDFKCLVLSLVSLHFKIKPIA</sequence>
<dbReference type="GO" id="GO:0008380">
    <property type="term" value="P:RNA splicing"/>
    <property type="evidence" value="ECO:0007669"/>
    <property type="project" value="InterPro"/>
</dbReference>
<dbReference type="FunFam" id="3.30.1560.10:FF:000001">
    <property type="entry name" value="Protein mago nashi homolog"/>
    <property type="match status" value="1"/>
</dbReference>
<organism evidence="4 5">
    <name type="scientific">Coemansia thaxteri</name>
    <dbReference type="NCBI Taxonomy" id="2663907"/>
    <lineage>
        <taxon>Eukaryota</taxon>
        <taxon>Fungi</taxon>
        <taxon>Fungi incertae sedis</taxon>
        <taxon>Zoopagomycota</taxon>
        <taxon>Kickxellomycotina</taxon>
        <taxon>Kickxellomycetes</taxon>
        <taxon>Kickxellales</taxon>
        <taxon>Kickxellaceae</taxon>
        <taxon>Coemansia</taxon>
    </lineage>
</organism>
<dbReference type="PANTHER" id="PTHR12638:SF0">
    <property type="entry name" value="MAGO HOMOLOG, EXON JUNCTION COMPLEX SUBUNIT-RELATED"/>
    <property type="match status" value="1"/>
</dbReference>
<reference evidence="4" key="1">
    <citation type="submission" date="2022-07" db="EMBL/GenBank/DDBJ databases">
        <title>Phylogenomic reconstructions and comparative analyses of Kickxellomycotina fungi.</title>
        <authorList>
            <person name="Reynolds N.K."/>
            <person name="Stajich J.E."/>
            <person name="Barry K."/>
            <person name="Grigoriev I.V."/>
            <person name="Crous P."/>
            <person name="Smith M.E."/>
        </authorList>
    </citation>
    <scope>NUCLEOTIDE SEQUENCE</scope>
    <source>
        <strain evidence="4">IMI 214461</strain>
    </source>
</reference>
<evidence type="ECO:0000256" key="3">
    <source>
        <dbReference type="ARBA" id="ARBA00023242"/>
    </source>
</evidence>
<dbReference type="AlphaFoldDB" id="A0A9W8BKL1"/>
<evidence type="ECO:0000256" key="2">
    <source>
        <dbReference type="ARBA" id="ARBA00009270"/>
    </source>
</evidence>
<proteinExistence type="inferred from homology"/>
<name>A0A9W8BKL1_9FUNG</name>
<keyword evidence="3" id="KW-0539">Nucleus</keyword>
<dbReference type="Gene3D" id="3.30.1560.10">
    <property type="entry name" value="Mago nashi"/>
    <property type="match status" value="1"/>
</dbReference>
<dbReference type="OrthoDB" id="6495301at2759"/>
<accession>A0A9W8BKL1</accession>
<evidence type="ECO:0008006" key="6">
    <source>
        <dbReference type="Google" id="ProtNLM"/>
    </source>
</evidence>
<dbReference type="GO" id="GO:0035145">
    <property type="term" value="C:exon-exon junction complex"/>
    <property type="evidence" value="ECO:0007669"/>
    <property type="project" value="InterPro"/>
</dbReference>
<evidence type="ECO:0000256" key="1">
    <source>
        <dbReference type="ARBA" id="ARBA00004123"/>
    </source>
</evidence>
<comment type="caution">
    <text evidence="4">The sequence shown here is derived from an EMBL/GenBank/DDBJ whole genome shotgun (WGS) entry which is preliminary data.</text>
</comment>
<evidence type="ECO:0000313" key="5">
    <source>
        <dbReference type="Proteomes" id="UP001150907"/>
    </source>
</evidence>
<gene>
    <name evidence="4" type="ORF">H4R26_002113</name>
</gene>
<dbReference type="InterPro" id="IPR036605">
    <property type="entry name" value="Mago_nashi_sf"/>
</dbReference>